<dbReference type="EMBL" id="CM017707">
    <property type="protein sequence ID" value="TYG61739.1"/>
    <property type="molecule type" value="Genomic_DNA"/>
</dbReference>
<organism evidence="1 2">
    <name type="scientific">Gossypium darwinii</name>
    <name type="common">Darwin's cotton</name>
    <name type="synonym">Gossypium barbadense var. darwinii</name>
    <dbReference type="NCBI Taxonomy" id="34276"/>
    <lineage>
        <taxon>Eukaryota</taxon>
        <taxon>Viridiplantae</taxon>
        <taxon>Streptophyta</taxon>
        <taxon>Embryophyta</taxon>
        <taxon>Tracheophyta</taxon>
        <taxon>Spermatophyta</taxon>
        <taxon>Magnoliopsida</taxon>
        <taxon>eudicotyledons</taxon>
        <taxon>Gunneridae</taxon>
        <taxon>Pentapetalae</taxon>
        <taxon>rosids</taxon>
        <taxon>malvids</taxon>
        <taxon>Malvales</taxon>
        <taxon>Malvaceae</taxon>
        <taxon>Malvoideae</taxon>
        <taxon>Gossypium</taxon>
    </lineage>
</organism>
<name>A0A5D2BXE8_GOSDA</name>
<evidence type="ECO:0000313" key="1">
    <source>
        <dbReference type="EMBL" id="TYG61739.1"/>
    </source>
</evidence>
<evidence type="ECO:0000313" key="2">
    <source>
        <dbReference type="Proteomes" id="UP000323506"/>
    </source>
</evidence>
<dbReference type="AlphaFoldDB" id="A0A5D2BXE8"/>
<dbReference type="Proteomes" id="UP000323506">
    <property type="component" value="Chromosome D07"/>
</dbReference>
<sequence>MLFLIFLTTSINASGIITMLRLKDLQPPQAWLALQYPFEPSRPSCRLIVAFMYKLFNIVLVRTYYSINLS</sequence>
<protein>
    <submittedName>
        <fullName evidence="1">Uncharacterized protein</fullName>
    </submittedName>
</protein>
<reference evidence="1 2" key="1">
    <citation type="submission" date="2019-06" db="EMBL/GenBank/DDBJ databases">
        <title>WGS assembly of Gossypium darwinii.</title>
        <authorList>
            <person name="Chen Z.J."/>
            <person name="Sreedasyam A."/>
            <person name="Ando A."/>
            <person name="Song Q."/>
            <person name="De L."/>
            <person name="Hulse-Kemp A."/>
            <person name="Ding M."/>
            <person name="Ye W."/>
            <person name="Kirkbride R."/>
            <person name="Jenkins J."/>
            <person name="Plott C."/>
            <person name="Lovell J."/>
            <person name="Lin Y.-M."/>
            <person name="Vaughn R."/>
            <person name="Liu B."/>
            <person name="Li W."/>
            <person name="Simpson S."/>
            <person name="Scheffler B."/>
            <person name="Saski C."/>
            <person name="Grover C."/>
            <person name="Hu G."/>
            <person name="Conover J."/>
            <person name="Carlson J."/>
            <person name="Shu S."/>
            <person name="Boston L."/>
            <person name="Williams M."/>
            <person name="Peterson D."/>
            <person name="Mcgee K."/>
            <person name="Jones D."/>
            <person name="Wendel J."/>
            <person name="Stelly D."/>
            <person name="Grimwood J."/>
            <person name="Schmutz J."/>
        </authorList>
    </citation>
    <scope>NUCLEOTIDE SEQUENCE [LARGE SCALE GENOMIC DNA]</scope>
    <source>
        <strain evidence="1">1808015.09</strain>
    </source>
</reference>
<proteinExistence type="predicted"/>
<gene>
    <name evidence="1" type="ORF">ES288_D07G173000v1</name>
</gene>
<keyword evidence="2" id="KW-1185">Reference proteome</keyword>
<accession>A0A5D2BXE8</accession>